<comment type="caution">
    <text evidence="3">The sequence shown here is derived from an EMBL/GenBank/DDBJ whole genome shotgun (WGS) entry which is preliminary data.</text>
</comment>
<dbReference type="Proteomes" id="UP001280581">
    <property type="component" value="Unassembled WGS sequence"/>
</dbReference>
<dbReference type="GO" id="GO:0070773">
    <property type="term" value="F:protein-N-terminal glutamine amidohydrolase activity"/>
    <property type="evidence" value="ECO:0007669"/>
    <property type="project" value="InterPro"/>
</dbReference>
<dbReference type="GO" id="GO:0030163">
    <property type="term" value="P:protein catabolic process"/>
    <property type="evidence" value="ECO:0007669"/>
    <property type="project" value="TreeGrafter"/>
</dbReference>
<dbReference type="InterPro" id="IPR003010">
    <property type="entry name" value="C-N_Hydrolase"/>
</dbReference>
<organism evidence="3 4">
    <name type="scientific">Pseudopithomyces chartarum</name>
    <dbReference type="NCBI Taxonomy" id="1892770"/>
    <lineage>
        <taxon>Eukaryota</taxon>
        <taxon>Fungi</taxon>
        <taxon>Dikarya</taxon>
        <taxon>Ascomycota</taxon>
        <taxon>Pezizomycotina</taxon>
        <taxon>Dothideomycetes</taxon>
        <taxon>Pleosporomycetidae</taxon>
        <taxon>Pleosporales</taxon>
        <taxon>Massarineae</taxon>
        <taxon>Didymosphaeriaceae</taxon>
        <taxon>Pseudopithomyces</taxon>
    </lineage>
</organism>
<feature type="domain" description="CN hydrolase" evidence="2">
    <location>
        <begin position="1"/>
        <end position="287"/>
    </location>
</feature>
<sequence>MKIALLQFAPDVGTVQANIKKADQLLQQSKLPLDLDWLILPEMAFSVGYPERTTDPTPINYNSTVTVSPGGTILANYRKSFLYYTDETWAAEPSDRFSITTLGSLGPVIQGICMDINPYRFTAPWSDYEFATAALQPAPFPQGPNANMSLGQRPSEYPNPHNPVTLPTPGGKNDHESGGGTASNNPLIVLSMAWLSYLTPSEIAGESSSPDVATVAYWVERFQPIVERSKQEPGKPWYVVLSNRCGIEKSVCYAGSSTVVKIESGDVTLFETCGRGEEKIIVIDLDSAPKFSVKSGR</sequence>
<dbReference type="PANTHER" id="PTHR11750:SF26">
    <property type="entry name" value="PROTEIN N-TERMINAL AMIDASE"/>
    <property type="match status" value="1"/>
</dbReference>
<dbReference type="PROSITE" id="PS50263">
    <property type="entry name" value="CN_HYDROLASE"/>
    <property type="match status" value="1"/>
</dbReference>
<reference evidence="3 4" key="1">
    <citation type="submission" date="2021-02" db="EMBL/GenBank/DDBJ databases">
        <title>Genome assembly of Pseudopithomyces chartarum.</title>
        <authorList>
            <person name="Jauregui R."/>
            <person name="Singh J."/>
            <person name="Voisey C."/>
        </authorList>
    </citation>
    <scope>NUCLEOTIDE SEQUENCE [LARGE SCALE GENOMIC DNA]</scope>
    <source>
        <strain evidence="3 4">AGR01</strain>
    </source>
</reference>
<dbReference type="AlphaFoldDB" id="A0AAN6LQR7"/>
<dbReference type="EMBL" id="WVTA01000014">
    <property type="protein sequence ID" value="KAK3202317.1"/>
    <property type="molecule type" value="Genomic_DNA"/>
</dbReference>
<evidence type="ECO:0000313" key="4">
    <source>
        <dbReference type="Proteomes" id="UP001280581"/>
    </source>
</evidence>
<feature type="region of interest" description="Disordered" evidence="1">
    <location>
        <begin position="141"/>
        <end position="182"/>
    </location>
</feature>
<gene>
    <name evidence="3" type="ORF">GRF29_161g814461</name>
</gene>
<dbReference type="GO" id="GO:0008418">
    <property type="term" value="F:protein-N-terminal asparagine amidohydrolase activity"/>
    <property type="evidence" value="ECO:0007669"/>
    <property type="project" value="InterPro"/>
</dbReference>
<dbReference type="InterPro" id="IPR036526">
    <property type="entry name" value="C-N_Hydrolase_sf"/>
</dbReference>
<protein>
    <recommendedName>
        <fullName evidence="2">CN hydrolase domain-containing protein</fullName>
    </recommendedName>
</protein>
<evidence type="ECO:0000259" key="2">
    <source>
        <dbReference type="PROSITE" id="PS50263"/>
    </source>
</evidence>
<keyword evidence="4" id="KW-1185">Reference proteome</keyword>
<name>A0AAN6LQR7_9PLEO</name>
<dbReference type="PANTHER" id="PTHR11750">
    <property type="entry name" value="PROTEIN N-TERMINAL AMIDASE"/>
    <property type="match status" value="1"/>
</dbReference>
<evidence type="ECO:0000256" key="1">
    <source>
        <dbReference type="SAM" id="MobiDB-lite"/>
    </source>
</evidence>
<dbReference type="InterPro" id="IPR039703">
    <property type="entry name" value="Nta1"/>
</dbReference>
<dbReference type="Gene3D" id="3.60.110.10">
    <property type="entry name" value="Carbon-nitrogen hydrolase"/>
    <property type="match status" value="2"/>
</dbReference>
<dbReference type="SUPFAM" id="SSF56317">
    <property type="entry name" value="Carbon-nitrogen hydrolase"/>
    <property type="match status" value="1"/>
</dbReference>
<accession>A0AAN6LQR7</accession>
<proteinExistence type="predicted"/>
<evidence type="ECO:0000313" key="3">
    <source>
        <dbReference type="EMBL" id="KAK3202317.1"/>
    </source>
</evidence>